<sequence>MRTGMMLYSEIVTLQFTDKDLRKSPVGAPYPKAKWSGCTRSLEECMGPAVGGCIQDNRGRQVWVHPHPLWTHPFVIHGCIHSQYDGCIQDHPQQSFIGSMMKYPTVPYCEAAASIFTASRKTVVVVGAQNLEAGAVIRVLSRLEVLELVCRTPDSGLGLRSLPNRDYSAYGHATSGRYPVVTEPPAWPEGMHDPNPRTTKKC</sequence>
<evidence type="ECO:0000313" key="2">
    <source>
        <dbReference type="Proteomes" id="UP001218188"/>
    </source>
</evidence>
<reference evidence="1" key="1">
    <citation type="submission" date="2023-03" db="EMBL/GenBank/DDBJ databases">
        <title>Massive genome expansion in bonnet fungi (Mycena s.s.) driven by repeated elements and novel gene families across ecological guilds.</title>
        <authorList>
            <consortium name="Lawrence Berkeley National Laboratory"/>
            <person name="Harder C.B."/>
            <person name="Miyauchi S."/>
            <person name="Viragh M."/>
            <person name="Kuo A."/>
            <person name="Thoen E."/>
            <person name="Andreopoulos B."/>
            <person name="Lu D."/>
            <person name="Skrede I."/>
            <person name="Drula E."/>
            <person name="Henrissat B."/>
            <person name="Morin E."/>
            <person name="Kohler A."/>
            <person name="Barry K."/>
            <person name="LaButti K."/>
            <person name="Morin E."/>
            <person name="Salamov A."/>
            <person name="Lipzen A."/>
            <person name="Mereny Z."/>
            <person name="Hegedus B."/>
            <person name="Baldrian P."/>
            <person name="Stursova M."/>
            <person name="Weitz H."/>
            <person name="Taylor A."/>
            <person name="Grigoriev I.V."/>
            <person name="Nagy L.G."/>
            <person name="Martin F."/>
            <person name="Kauserud H."/>
        </authorList>
    </citation>
    <scope>NUCLEOTIDE SEQUENCE</scope>
    <source>
        <strain evidence="1">CBHHK200</strain>
    </source>
</reference>
<organism evidence="1 2">
    <name type="scientific">Mycena alexandri</name>
    <dbReference type="NCBI Taxonomy" id="1745969"/>
    <lineage>
        <taxon>Eukaryota</taxon>
        <taxon>Fungi</taxon>
        <taxon>Dikarya</taxon>
        <taxon>Basidiomycota</taxon>
        <taxon>Agaricomycotina</taxon>
        <taxon>Agaricomycetes</taxon>
        <taxon>Agaricomycetidae</taxon>
        <taxon>Agaricales</taxon>
        <taxon>Marasmiineae</taxon>
        <taxon>Mycenaceae</taxon>
        <taxon>Mycena</taxon>
    </lineage>
</organism>
<comment type="caution">
    <text evidence="1">The sequence shown here is derived from an EMBL/GenBank/DDBJ whole genome shotgun (WGS) entry which is preliminary data.</text>
</comment>
<evidence type="ECO:0000313" key="1">
    <source>
        <dbReference type="EMBL" id="KAJ7020964.1"/>
    </source>
</evidence>
<protein>
    <submittedName>
        <fullName evidence="1">Uncharacterized protein</fullName>
    </submittedName>
</protein>
<gene>
    <name evidence="1" type="ORF">C8F04DRAFT_1195955</name>
</gene>
<accession>A0AAD6WU23</accession>
<dbReference type="AlphaFoldDB" id="A0AAD6WU23"/>
<proteinExistence type="predicted"/>
<name>A0AAD6WU23_9AGAR</name>
<keyword evidence="2" id="KW-1185">Reference proteome</keyword>
<dbReference type="Proteomes" id="UP001218188">
    <property type="component" value="Unassembled WGS sequence"/>
</dbReference>
<dbReference type="EMBL" id="JARJCM010000245">
    <property type="protein sequence ID" value="KAJ7020964.1"/>
    <property type="molecule type" value="Genomic_DNA"/>
</dbReference>